<dbReference type="EMBL" id="JAERRB010000008">
    <property type="protein sequence ID" value="MBL0743878.1"/>
    <property type="molecule type" value="Genomic_DNA"/>
</dbReference>
<organism evidence="3 4">
    <name type="scientific">Chryseolinea lacunae</name>
    <dbReference type="NCBI Taxonomy" id="2801331"/>
    <lineage>
        <taxon>Bacteria</taxon>
        <taxon>Pseudomonadati</taxon>
        <taxon>Bacteroidota</taxon>
        <taxon>Cytophagia</taxon>
        <taxon>Cytophagales</taxon>
        <taxon>Fulvivirgaceae</taxon>
        <taxon>Chryseolinea</taxon>
    </lineage>
</organism>
<dbReference type="SMART" id="SM00497">
    <property type="entry name" value="IENR1"/>
    <property type="match status" value="7"/>
</dbReference>
<dbReference type="Pfam" id="PF07453">
    <property type="entry name" value="NUMOD1"/>
    <property type="match status" value="3"/>
</dbReference>
<evidence type="ECO:0000313" key="3">
    <source>
        <dbReference type="EMBL" id="MBL0743878.1"/>
    </source>
</evidence>
<keyword evidence="4" id="KW-1185">Reference proteome</keyword>
<proteinExistence type="predicted"/>
<dbReference type="SUPFAM" id="SSF54060">
    <property type="entry name" value="His-Me finger endonucleases"/>
    <property type="match status" value="1"/>
</dbReference>
<feature type="domain" description="NUMOD4" evidence="2">
    <location>
        <begin position="27"/>
        <end position="79"/>
    </location>
</feature>
<evidence type="ECO:0000259" key="2">
    <source>
        <dbReference type="Pfam" id="PF07463"/>
    </source>
</evidence>
<dbReference type="InterPro" id="IPR036388">
    <property type="entry name" value="WH-like_DNA-bd_sf"/>
</dbReference>
<dbReference type="Pfam" id="PF07463">
    <property type="entry name" value="NUMOD4"/>
    <property type="match status" value="1"/>
</dbReference>
<name>A0ABS1KXE7_9BACT</name>
<accession>A0ABS1KXE7</accession>
<dbReference type="SUPFAM" id="SSF64496">
    <property type="entry name" value="DNA-binding domain of intron-encoded endonucleases"/>
    <property type="match status" value="2"/>
</dbReference>
<gene>
    <name evidence="3" type="ORF">JI741_21785</name>
</gene>
<reference evidence="3 4" key="1">
    <citation type="submission" date="2021-01" db="EMBL/GenBank/DDBJ databases">
        <title>Chryseolinea sp. Jin1 Genome sequencing and assembly.</title>
        <authorList>
            <person name="Kim I."/>
        </authorList>
    </citation>
    <scope>NUCLEOTIDE SEQUENCE [LARGE SCALE GENOMIC DNA]</scope>
    <source>
        <strain evidence="3 4">Jin1</strain>
    </source>
</reference>
<dbReference type="Gene3D" id="1.10.10.10">
    <property type="entry name" value="Winged helix-like DNA-binding domain superfamily/Winged helix DNA-binding domain"/>
    <property type="match status" value="7"/>
</dbReference>
<evidence type="ECO:0008006" key="5">
    <source>
        <dbReference type="Google" id="ProtNLM"/>
    </source>
</evidence>
<dbReference type="InterPro" id="IPR010902">
    <property type="entry name" value="NUMOD4"/>
</dbReference>
<dbReference type="Gene3D" id="3.90.75.20">
    <property type="match status" value="1"/>
</dbReference>
<dbReference type="InterPro" id="IPR010896">
    <property type="entry name" value="NUMOD1"/>
</dbReference>
<evidence type="ECO:0000313" key="4">
    <source>
        <dbReference type="Proteomes" id="UP000613030"/>
    </source>
</evidence>
<feature type="domain" description="Nuclease-associated modular DNA-binding 1" evidence="1">
    <location>
        <begin position="456"/>
        <end position="488"/>
    </location>
</feature>
<feature type="domain" description="Nuclease-associated modular DNA-binding 1" evidence="1">
    <location>
        <begin position="246"/>
        <end position="282"/>
    </location>
</feature>
<feature type="domain" description="Nuclease-associated modular DNA-binding 1" evidence="1">
    <location>
        <begin position="524"/>
        <end position="558"/>
    </location>
</feature>
<dbReference type="InterPro" id="IPR044925">
    <property type="entry name" value="His-Me_finger_sf"/>
</dbReference>
<dbReference type="Proteomes" id="UP000613030">
    <property type="component" value="Unassembled WGS sequence"/>
</dbReference>
<dbReference type="RefSeq" id="WP_202013441.1">
    <property type="nucleotide sequence ID" value="NZ_JAERRB010000008.1"/>
</dbReference>
<dbReference type="InterPro" id="IPR003647">
    <property type="entry name" value="Intron_nuc_1_rpt"/>
</dbReference>
<protein>
    <recommendedName>
        <fullName evidence="5">NUMOD1 domain-containing protein</fullName>
    </recommendedName>
</protein>
<comment type="caution">
    <text evidence="3">The sequence shown here is derived from an EMBL/GenBank/DDBJ whole genome shotgun (WGS) entry which is preliminary data.</text>
</comment>
<evidence type="ECO:0000259" key="1">
    <source>
        <dbReference type="Pfam" id="PF07453"/>
    </source>
</evidence>
<sequence length="651" mass="73091">MDRKKPKPEEYTKYPFMNFSLESMENETWHDIAGFDGCYCISNYGRIWAAPRPILSTRGQLYFTKERIRKQNVTLYYNKHIKTYTKQLSVKLRYERTSHSFKVNRLVYHYFVTPINLEDERLAVVHKDGDNCNNRADNLVLMNGTQLYSHNLRLNRIPRTGRIIKKDKDKLTWSESNAPRPIIKYALDGKIVKTYASVAEAAKANKSYRVSIRDVASKKLVQLNGFIYRFKGDPYKGEHADFSYEKPVTQYELSGKMLKRYPSLKEAGRKNGLDSGTISKCALGKSRIAGGYVWRYDDNPYRGEFKNKIKNKAKKIVQYSLEGKVVARFDSANEASAQTGFTAATLLDCAHKRTRVSHGFVWRFENDSYRGEFKHYSVGKPVTQCSPEGKRLNTYHTIEEAAKASGLTSANIQKNVIGANKTAGGFIWRKARPEEVKKLSEFKPSAYTLSDVGGTEVIQYSIEGKKLAVYSSMTDAARAVGVSAGGISTVLNKATRSAGGFVWRTKGNLYRGALAKTPAANQAKKVTQYDLKGRKVGVYESTKKAEAATGVSATSISQVARGKLKSTGGYIWKYDDTSKRIDVEAHFASTREAVERMSKKVAKYTIEGEFVREYPSLRAAAIEEGIGLGRISSVVNGKSKSAGGFLWRLVE</sequence>